<protein>
    <submittedName>
        <fullName evidence="2">Uncharacterized protein</fullName>
    </submittedName>
</protein>
<feature type="compositionally biased region" description="Polar residues" evidence="1">
    <location>
        <begin position="70"/>
        <end position="85"/>
    </location>
</feature>
<feature type="region of interest" description="Disordered" evidence="1">
    <location>
        <begin position="35"/>
        <end position="85"/>
    </location>
</feature>
<dbReference type="EMBL" id="RQTK01000520">
    <property type="protein sequence ID" value="RUS78289.1"/>
    <property type="molecule type" value="Genomic_DNA"/>
</dbReference>
<evidence type="ECO:0000256" key="1">
    <source>
        <dbReference type="SAM" id="MobiDB-lite"/>
    </source>
</evidence>
<gene>
    <name evidence="2" type="ORF">EGW08_013953</name>
</gene>
<dbReference type="AlphaFoldDB" id="A0A433T9N7"/>
<keyword evidence="3" id="KW-1185">Reference proteome</keyword>
<dbReference type="Proteomes" id="UP000271974">
    <property type="component" value="Unassembled WGS sequence"/>
</dbReference>
<evidence type="ECO:0000313" key="2">
    <source>
        <dbReference type="EMBL" id="RUS78289.1"/>
    </source>
</evidence>
<organism evidence="2 3">
    <name type="scientific">Elysia chlorotica</name>
    <name type="common">Eastern emerald elysia</name>
    <name type="synonym">Sea slug</name>
    <dbReference type="NCBI Taxonomy" id="188477"/>
    <lineage>
        <taxon>Eukaryota</taxon>
        <taxon>Metazoa</taxon>
        <taxon>Spiralia</taxon>
        <taxon>Lophotrochozoa</taxon>
        <taxon>Mollusca</taxon>
        <taxon>Gastropoda</taxon>
        <taxon>Heterobranchia</taxon>
        <taxon>Euthyneura</taxon>
        <taxon>Panpulmonata</taxon>
        <taxon>Sacoglossa</taxon>
        <taxon>Placobranchoidea</taxon>
        <taxon>Plakobranchidae</taxon>
        <taxon>Elysia</taxon>
    </lineage>
</organism>
<evidence type="ECO:0000313" key="3">
    <source>
        <dbReference type="Proteomes" id="UP000271974"/>
    </source>
</evidence>
<sequence length="236" mass="25555">MDIWCAYQSTCLDLCKICAHRKNLALGCFKTVKRPSPACTPSARSPETVTRTETPDQPDQASQDFDETHNFPQETDTEITNTDFNNTDCSASTSVIANNSTTSHPSESSFNTINTPIIPITESGLSGRASSPLSVQLWVISGQALRPGPPSAVLPVPSSCHSTTVLCAWWLGGQRARHTGQLGPALVLETTRLVMDGRSESSHLKRRSSAARASWSLLLLHPGLEAHAPKQRHCHS</sequence>
<feature type="compositionally biased region" description="Polar residues" evidence="1">
    <location>
        <begin position="42"/>
        <end position="63"/>
    </location>
</feature>
<accession>A0A433T9N7</accession>
<comment type="caution">
    <text evidence="2">The sequence shown here is derived from an EMBL/GenBank/DDBJ whole genome shotgun (WGS) entry which is preliminary data.</text>
</comment>
<name>A0A433T9N7_ELYCH</name>
<proteinExistence type="predicted"/>
<reference evidence="2 3" key="1">
    <citation type="submission" date="2019-01" db="EMBL/GenBank/DDBJ databases">
        <title>A draft genome assembly of the solar-powered sea slug Elysia chlorotica.</title>
        <authorList>
            <person name="Cai H."/>
            <person name="Li Q."/>
            <person name="Fang X."/>
            <person name="Li J."/>
            <person name="Curtis N.E."/>
            <person name="Altenburger A."/>
            <person name="Shibata T."/>
            <person name="Feng M."/>
            <person name="Maeda T."/>
            <person name="Schwartz J.A."/>
            <person name="Shigenobu S."/>
            <person name="Lundholm N."/>
            <person name="Nishiyama T."/>
            <person name="Yang H."/>
            <person name="Hasebe M."/>
            <person name="Li S."/>
            <person name="Pierce S.K."/>
            <person name="Wang J."/>
        </authorList>
    </citation>
    <scope>NUCLEOTIDE SEQUENCE [LARGE SCALE GENOMIC DNA]</scope>
    <source>
        <strain evidence="2">EC2010</strain>
        <tissue evidence="2">Whole organism of an adult</tissue>
    </source>
</reference>